<keyword evidence="6 8" id="KW-0472">Membrane</keyword>
<dbReference type="CDD" id="cd17321">
    <property type="entry name" value="MFS_MMR_MDR_like"/>
    <property type="match status" value="1"/>
</dbReference>
<evidence type="ECO:0000256" key="8">
    <source>
        <dbReference type="SAM" id="Phobius"/>
    </source>
</evidence>
<keyword evidence="5 8" id="KW-1133">Transmembrane helix</keyword>
<evidence type="ECO:0000256" key="3">
    <source>
        <dbReference type="ARBA" id="ARBA00022475"/>
    </source>
</evidence>
<evidence type="ECO:0000256" key="6">
    <source>
        <dbReference type="ARBA" id="ARBA00023136"/>
    </source>
</evidence>
<feature type="transmembrane region" description="Helical" evidence="8">
    <location>
        <begin position="346"/>
        <end position="368"/>
    </location>
</feature>
<evidence type="ECO:0000256" key="1">
    <source>
        <dbReference type="ARBA" id="ARBA00004651"/>
    </source>
</evidence>
<dbReference type="PANTHER" id="PTHR42718">
    <property type="entry name" value="MAJOR FACILITATOR SUPERFAMILY MULTIDRUG TRANSPORTER MFSC"/>
    <property type="match status" value="1"/>
</dbReference>
<feature type="domain" description="Major facilitator superfamily (MFS) profile" evidence="9">
    <location>
        <begin position="27"/>
        <end position="568"/>
    </location>
</feature>
<dbReference type="InterPro" id="IPR036259">
    <property type="entry name" value="MFS_trans_sf"/>
</dbReference>
<dbReference type="Gene3D" id="1.20.1250.20">
    <property type="entry name" value="MFS general substrate transporter like domains"/>
    <property type="match status" value="1"/>
</dbReference>
<feature type="transmembrane region" description="Helical" evidence="8">
    <location>
        <begin position="25"/>
        <end position="49"/>
    </location>
</feature>
<dbReference type="InterPro" id="IPR005829">
    <property type="entry name" value="Sugar_transporter_CS"/>
</dbReference>
<evidence type="ECO:0000313" key="10">
    <source>
        <dbReference type="EMBL" id="WRL65178.1"/>
    </source>
</evidence>
<dbReference type="Proteomes" id="UP001324287">
    <property type="component" value="Chromosome"/>
</dbReference>
<gene>
    <name evidence="10" type="ORF">U6N30_05750</name>
</gene>
<proteinExistence type="predicted"/>
<feature type="region of interest" description="Disordered" evidence="7">
    <location>
        <begin position="509"/>
        <end position="552"/>
    </location>
</feature>
<feature type="transmembrane region" description="Helical" evidence="8">
    <location>
        <begin position="311"/>
        <end position="334"/>
    </location>
</feature>
<dbReference type="RefSeq" id="WP_324276502.1">
    <property type="nucleotide sequence ID" value="NZ_CP141261.1"/>
</dbReference>
<accession>A0ABZ1B5S2</accession>
<evidence type="ECO:0000256" key="4">
    <source>
        <dbReference type="ARBA" id="ARBA00022692"/>
    </source>
</evidence>
<protein>
    <submittedName>
        <fullName evidence="10">MFS transporter</fullName>
    </submittedName>
</protein>
<feature type="transmembrane region" description="Helical" evidence="8">
    <location>
        <begin position="215"/>
        <end position="233"/>
    </location>
</feature>
<dbReference type="SUPFAM" id="SSF103473">
    <property type="entry name" value="MFS general substrate transporter"/>
    <property type="match status" value="1"/>
</dbReference>
<feature type="transmembrane region" description="Helical" evidence="8">
    <location>
        <begin position="61"/>
        <end position="81"/>
    </location>
</feature>
<dbReference type="InterPro" id="IPR020846">
    <property type="entry name" value="MFS_dom"/>
</dbReference>
<keyword evidence="4 8" id="KW-0812">Transmembrane</keyword>
<dbReference type="EMBL" id="CP141261">
    <property type="protein sequence ID" value="WRL65178.1"/>
    <property type="molecule type" value="Genomic_DNA"/>
</dbReference>
<organism evidence="10 11">
    <name type="scientific">Blastococcus brunescens</name>
    <dbReference type="NCBI Taxonomy" id="1564165"/>
    <lineage>
        <taxon>Bacteria</taxon>
        <taxon>Bacillati</taxon>
        <taxon>Actinomycetota</taxon>
        <taxon>Actinomycetes</taxon>
        <taxon>Geodermatophilales</taxon>
        <taxon>Geodermatophilaceae</taxon>
        <taxon>Blastococcus</taxon>
    </lineage>
</organism>
<dbReference type="PROSITE" id="PS00216">
    <property type="entry name" value="SUGAR_TRANSPORT_1"/>
    <property type="match status" value="1"/>
</dbReference>
<feature type="transmembrane region" description="Helical" evidence="8">
    <location>
        <begin position="184"/>
        <end position="203"/>
    </location>
</feature>
<feature type="transmembrane region" description="Helical" evidence="8">
    <location>
        <begin position="407"/>
        <end position="431"/>
    </location>
</feature>
<evidence type="ECO:0000256" key="2">
    <source>
        <dbReference type="ARBA" id="ARBA00022448"/>
    </source>
</evidence>
<evidence type="ECO:0000256" key="7">
    <source>
        <dbReference type="SAM" id="MobiDB-lite"/>
    </source>
</evidence>
<feature type="transmembrane region" description="Helical" evidence="8">
    <location>
        <begin position="271"/>
        <end position="290"/>
    </location>
</feature>
<feature type="transmembrane region" description="Helical" evidence="8">
    <location>
        <begin position="155"/>
        <end position="178"/>
    </location>
</feature>
<keyword evidence="2" id="KW-0813">Transport</keyword>
<feature type="compositionally biased region" description="Basic residues" evidence="7">
    <location>
        <begin position="513"/>
        <end position="525"/>
    </location>
</feature>
<feature type="transmembrane region" description="Helical" evidence="8">
    <location>
        <begin position="93"/>
        <end position="111"/>
    </location>
</feature>
<dbReference type="PANTHER" id="PTHR42718:SF46">
    <property type="entry name" value="BLR6921 PROTEIN"/>
    <property type="match status" value="1"/>
</dbReference>
<dbReference type="PROSITE" id="PS50850">
    <property type="entry name" value="MFS"/>
    <property type="match status" value="1"/>
</dbReference>
<evidence type="ECO:0000256" key="5">
    <source>
        <dbReference type="ARBA" id="ARBA00022989"/>
    </source>
</evidence>
<name>A0ABZ1B5S2_9ACTN</name>
<dbReference type="Pfam" id="PF07690">
    <property type="entry name" value="MFS_1"/>
    <property type="match status" value="1"/>
</dbReference>
<comment type="subcellular location">
    <subcellularLocation>
        <location evidence="1">Cell membrane</location>
        <topology evidence="1">Multi-pass membrane protein</topology>
    </subcellularLocation>
</comment>
<dbReference type="InterPro" id="IPR011701">
    <property type="entry name" value="MFS"/>
</dbReference>
<evidence type="ECO:0000259" key="9">
    <source>
        <dbReference type="PROSITE" id="PS50850"/>
    </source>
</evidence>
<keyword evidence="11" id="KW-1185">Reference proteome</keyword>
<reference evidence="10 11" key="1">
    <citation type="submission" date="2023-12" db="EMBL/GenBank/DDBJ databases">
        <title>Blastococcus brunescens sp. nov., an actonobacterium isolated from sandstone collected in sahara desert.</title>
        <authorList>
            <person name="Gtari M."/>
            <person name="Ghodhbane F."/>
        </authorList>
    </citation>
    <scope>NUCLEOTIDE SEQUENCE [LARGE SCALE GENOMIC DNA]</scope>
    <source>
        <strain evidence="10 11">BMG 8361</strain>
    </source>
</reference>
<feature type="transmembrane region" description="Helical" evidence="8">
    <location>
        <begin position="375"/>
        <end position="395"/>
    </location>
</feature>
<evidence type="ECO:0000313" key="11">
    <source>
        <dbReference type="Proteomes" id="UP001324287"/>
    </source>
</evidence>
<dbReference type="Gene3D" id="1.20.1720.10">
    <property type="entry name" value="Multidrug resistance protein D"/>
    <property type="match status" value="1"/>
</dbReference>
<sequence length="568" mass="59042">MTEPRPSTTAHGTAITSDEPYEKRWLALGVIAMTVLLVILDATIVNIALPAVTADLGISAASQQWIVTAYTLTFGGFLLLGGRIADFWGRKRTYLVGAAGFAVASALGGIAQNEAMLFGARALQGVFGALLAPASLALLTVLFTDPKERAKAFGVYGAIAGGGSAVGLLLGGVLTEYADWRWCFWVNLPVALLAIVLAIPIVPESKAPGDTSYDIPGAVLVTLGLASIVYGFTRVAEASLTFAAETAAANAEAAAQGAPSLLTPDSGWTDGLAWLFIVAGLVLVALFVLLELRTRNPLLPMRIVLDRNRGGAYLTSTLVGAGLIGAFFFLSLYFQQVLAYEPVVAGLASLPTTLGVFISAGAASVLVPRVGPKPLMVLGGLLAAAGLFTLSFVGLDTGFWQLPFPGQLLLGLGLGFTFVPLSNLALVGAGVHDAGAASAMLNATQQVGASIGTAVLASLSVAAISSYTADALGSGADPQDPTVAWRRRWRATPRPSPGRLHCWCWARSSPRCSSRRPRRTCRPRATRSSTSAEKGPRCPHASQARRGPCSGAVPARHWRSAIALSLAL</sequence>
<feature type="transmembrane region" description="Helical" evidence="8">
    <location>
        <begin position="123"/>
        <end position="143"/>
    </location>
</feature>
<keyword evidence="3" id="KW-1003">Cell membrane</keyword>